<dbReference type="PROSITE" id="PS52039">
    <property type="entry name" value="TOPO_IA_2"/>
    <property type="match status" value="1"/>
</dbReference>
<dbReference type="Proteomes" id="UP001396646">
    <property type="component" value="Unassembled WGS sequence"/>
</dbReference>
<dbReference type="Gene3D" id="3.40.50.140">
    <property type="match status" value="1"/>
</dbReference>
<evidence type="ECO:0000256" key="2">
    <source>
        <dbReference type="ARBA" id="ARBA00009446"/>
    </source>
</evidence>
<dbReference type="RefSeq" id="WP_342126007.1">
    <property type="nucleotide sequence ID" value="NZ_JBCAUS010000002.1"/>
</dbReference>
<dbReference type="InterPro" id="IPR003602">
    <property type="entry name" value="Topo_IA_DNA-bd_dom"/>
</dbReference>
<protein>
    <recommendedName>
        <fullName evidence="3">DNA topoisomerase</fullName>
        <ecNumber evidence="3">5.6.2.1</ecNumber>
    </recommendedName>
</protein>
<evidence type="ECO:0000256" key="10">
    <source>
        <dbReference type="ARBA" id="ARBA00023235"/>
    </source>
</evidence>
<dbReference type="InterPro" id="IPR013498">
    <property type="entry name" value="Topo_IA_Znf"/>
</dbReference>
<evidence type="ECO:0000256" key="4">
    <source>
        <dbReference type="ARBA" id="ARBA00022723"/>
    </source>
</evidence>
<sequence length="785" mass="87558">MTTVVFTEKNKAAAQISNILAGGSARRTIVDGVPVYEFQRNGVPWKVMGLAGHIMGYDYPEEFSNWRDVDPAMLLDTEPIKKVTKTQFGSAILKLSKDADLLVLACDFDREGENIGFEAKSIAEKVSGSTVKRARFSSLSKSEIDKAFTDLVEPDENMAMSAEARQILDLKMGAAFTRFVTLSVRERARTKGVLSIGPCQTPTCGFVYERELAIRKFDPKDFWKIEGIFNGKGTDFTGAHRGGHIYEKEKADAIFSKLKNCRTAVVSKKTVKEMKTNPPFPLNTNEFLKRSSKYLGVSPEQALEIAEQLYLSGFTSYPRTETNKYADDMDFKKILKGFTRGDYQDFAMLLLSQDKITPRNGKKDGHDHPPIHPIKAGSRAEVEKAVKMPRAWDVYDLIVRHFIANLLPEAIFEKTRFEITAEGELFDSTGSVQKSAGWLAVYPFEKPQDKLLPLLEEKDVIDVKKINNIKSQTTPPKRLTEAELLTLMDKHGIGTKATAPSHIETNKKRGYFETKGKTIAIMDTGFTLMDALNSSVPILVKPDIRSRIESLIQEVEDGTKKFPLALEEGTTLIKEMYSHLLKNRELMVSQIAGTITDEAVAADKKNHVGTCPECGRMLRMVITDKGRFVGCTGYPQCKNTYPLPKAGALAVQRSRKCKKDGIAVIKVGNKYFWSVGIGPCFSCEKEKECFPPEVIGPCPSCDGQMFLIATKDSRFLGCTKRCGHTQSVPKKGRLTVTDKVCEGCGWHFIRVKEQGKDAKEYCANRKCEAAAAARKDAIRKARTRE</sequence>
<comment type="similarity">
    <text evidence="2">Belongs to the type IA topoisomerase family.</text>
</comment>
<proteinExistence type="inferred from homology"/>
<dbReference type="Gene3D" id="1.10.290.10">
    <property type="entry name" value="Topoisomerase I, domain 4"/>
    <property type="match status" value="1"/>
</dbReference>
<keyword evidence="8" id="KW-0799">Topoisomerase</keyword>
<comment type="caution">
    <text evidence="12">The sequence shown here is derived from an EMBL/GenBank/DDBJ whole genome shotgun (WGS) entry which is preliminary data.</text>
</comment>
<dbReference type="Pfam" id="PF01396">
    <property type="entry name" value="Zn_ribbon_Top1"/>
    <property type="match status" value="2"/>
</dbReference>
<dbReference type="SUPFAM" id="SSF56712">
    <property type="entry name" value="Prokaryotic type I DNA topoisomerase"/>
    <property type="match status" value="1"/>
</dbReference>
<dbReference type="PANTHER" id="PTHR11390:SF21">
    <property type="entry name" value="DNA TOPOISOMERASE 3-ALPHA"/>
    <property type="match status" value="1"/>
</dbReference>
<dbReference type="SUPFAM" id="SSF57783">
    <property type="entry name" value="Zinc beta-ribbon"/>
    <property type="match status" value="1"/>
</dbReference>
<dbReference type="PRINTS" id="PR00417">
    <property type="entry name" value="PRTPISMRASEI"/>
</dbReference>
<keyword evidence="5" id="KW-0677">Repeat</keyword>
<reference evidence="12 13" key="1">
    <citation type="submission" date="2024-04" db="EMBL/GenBank/DDBJ databases">
        <title>Methanococcoides sp. LMO-2.</title>
        <authorList>
            <person name="Liang L."/>
        </authorList>
    </citation>
    <scope>NUCLEOTIDE SEQUENCE [LARGE SCALE GENOMIC DNA]</scope>
    <source>
        <strain evidence="12 13">LMO-2</strain>
    </source>
</reference>
<evidence type="ECO:0000256" key="9">
    <source>
        <dbReference type="ARBA" id="ARBA00023125"/>
    </source>
</evidence>
<gene>
    <name evidence="12" type="ORF">WOA13_00285</name>
</gene>
<keyword evidence="10 12" id="KW-0413">Isomerase</keyword>
<dbReference type="InterPro" id="IPR013826">
    <property type="entry name" value="Topo_IA_cen_sub3"/>
</dbReference>
<dbReference type="SMART" id="SM00436">
    <property type="entry name" value="TOP1Bc"/>
    <property type="match status" value="1"/>
</dbReference>
<dbReference type="InterPro" id="IPR023405">
    <property type="entry name" value="Topo_IA_core_domain"/>
</dbReference>
<keyword evidence="4" id="KW-0479">Metal-binding</keyword>
<dbReference type="InterPro" id="IPR013824">
    <property type="entry name" value="Topo_IA_cen_sub1"/>
</dbReference>
<evidence type="ECO:0000256" key="6">
    <source>
        <dbReference type="ARBA" id="ARBA00022771"/>
    </source>
</evidence>
<evidence type="ECO:0000313" key="12">
    <source>
        <dbReference type="EMBL" id="MEL4304274.1"/>
    </source>
</evidence>
<dbReference type="EC" id="5.6.2.1" evidence="3"/>
<dbReference type="Gene3D" id="2.70.20.10">
    <property type="entry name" value="Topoisomerase I, domain 3"/>
    <property type="match status" value="1"/>
</dbReference>
<dbReference type="Pfam" id="PF01751">
    <property type="entry name" value="Toprim"/>
    <property type="match status" value="1"/>
</dbReference>
<dbReference type="InterPro" id="IPR013497">
    <property type="entry name" value="Topo_IA_cen"/>
</dbReference>
<dbReference type="InterPro" id="IPR034144">
    <property type="entry name" value="TOPRIM_TopoIII"/>
</dbReference>
<evidence type="ECO:0000259" key="11">
    <source>
        <dbReference type="PROSITE" id="PS52039"/>
    </source>
</evidence>
<evidence type="ECO:0000256" key="3">
    <source>
        <dbReference type="ARBA" id="ARBA00012891"/>
    </source>
</evidence>
<feature type="domain" description="Topo IA-type catalytic" evidence="11">
    <location>
        <begin position="155"/>
        <end position="577"/>
    </location>
</feature>
<dbReference type="SMART" id="SM00493">
    <property type="entry name" value="TOPRIM"/>
    <property type="match status" value="1"/>
</dbReference>
<dbReference type="PROSITE" id="PS00396">
    <property type="entry name" value="TOPO_IA_1"/>
    <property type="match status" value="1"/>
</dbReference>
<accession>A0ABU9KPG8</accession>
<evidence type="ECO:0000256" key="7">
    <source>
        <dbReference type="ARBA" id="ARBA00022833"/>
    </source>
</evidence>
<dbReference type="InterPro" id="IPR023406">
    <property type="entry name" value="Topo_IA_AS"/>
</dbReference>
<comment type="catalytic activity">
    <reaction evidence="1">
        <text>ATP-independent breakage of single-stranded DNA, followed by passage and rejoining.</text>
        <dbReference type="EC" id="5.6.2.1"/>
    </reaction>
</comment>
<dbReference type="SMART" id="SM00437">
    <property type="entry name" value="TOP1Ac"/>
    <property type="match status" value="1"/>
</dbReference>
<keyword evidence="7" id="KW-0862">Zinc</keyword>
<evidence type="ECO:0000256" key="8">
    <source>
        <dbReference type="ARBA" id="ARBA00023029"/>
    </source>
</evidence>
<dbReference type="InterPro" id="IPR000380">
    <property type="entry name" value="Topo_IA"/>
</dbReference>
<dbReference type="InterPro" id="IPR013825">
    <property type="entry name" value="Topo_IA_cen_sub2"/>
</dbReference>
<evidence type="ECO:0000256" key="5">
    <source>
        <dbReference type="ARBA" id="ARBA00022737"/>
    </source>
</evidence>
<keyword evidence="9" id="KW-0238">DNA-binding</keyword>
<dbReference type="Gene3D" id="3.30.65.10">
    <property type="entry name" value="Bacterial Topoisomerase I, domain 1"/>
    <property type="match status" value="1"/>
</dbReference>
<dbReference type="CDD" id="cd03362">
    <property type="entry name" value="TOPRIM_TopoIA_TopoIII"/>
    <property type="match status" value="1"/>
</dbReference>
<organism evidence="12 13">
    <name type="scientific">Methanococcoides cohabitans</name>
    <dbReference type="NCBI Taxonomy" id="3136559"/>
    <lineage>
        <taxon>Archaea</taxon>
        <taxon>Methanobacteriati</taxon>
        <taxon>Methanobacteriota</taxon>
        <taxon>Stenosarchaea group</taxon>
        <taxon>Methanomicrobia</taxon>
        <taxon>Methanosarcinales</taxon>
        <taxon>Methanosarcinaceae</taxon>
        <taxon>Methanococcoides</taxon>
    </lineage>
</organism>
<dbReference type="Gene3D" id="1.10.460.10">
    <property type="entry name" value="Topoisomerase I, domain 2"/>
    <property type="match status" value="1"/>
</dbReference>
<keyword evidence="13" id="KW-1185">Reference proteome</keyword>
<name>A0ABU9KPG8_9EURY</name>
<evidence type="ECO:0000313" key="13">
    <source>
        <dbReference type="Proteomes" id="UP001396646"/>
    </source>
</evidence>
<dbReference type="CDD" id="cd00186">
    <property type="entry name" value="TOP1Ac"/>
    <property type="match status" value="1"/>
</dbReference>
<dbReference type="Pfam" id="PF01131">
    <property type="entry name" value="Topoisom_bac"/>
    <property type="match status" value="1"/>
</dbReference>
<evidence type="ECO:0000256" key="1">
    <source>
        <dbReference type="ARBA" id="ARBA00000213"/>
    </source>
</evidence>
<dbReference type="InterPro" id="IPR003601">
    <property type="entry name" value="Topo_IA_2"/>
</dbReference>
<dbReference type="GO" id="GO:0016853">
    <property type="term" value="F:isomerase activity"/>
    <property type="evidence" value="ECO:0007669"/>
    <property type="project" value="UniProtKB-KW"/>
</dbReference>
<dbReference type="EMBL" id="JBCAUS010000002">
    <property type="protein sequence ID" value="MEL4304274.1"/>
    <property type="molecule type" value="Genomic_DNA"/>
</dbReference>
<dbReference type="PANTHER" id="PTHR11390">
    <property type="entry name" value="PROKARYOTIC DNA TOPOISOMERASE"/>
    <property type="match status" value="1"/>
</dbReference>
<dbReference type="InterPro" id="IPR006171">
    <property type="entry name" value="TOPRIM_dom"/>
</dbReference>
<keyword evidence="6" id="KW-0863">Zinc-finger</keyword>